<dbReference type="PANTHER" id="PTHR24356">
    <property type="entry name" value="SERINE/THREONINE-PROTEIN KINASE"/>
    <property type="match status" value="1"/>
</dbReference>
<evidence type="ECO:0000313" key="12">
    <source>
        <dbReference type="Proteomes" id="UP000297245"/>
    </source>
</evidence>
<dbReference type="GO" id="GO:0007010">
    <property type="term" value="P:cytoskeleton organization"/>
    <property type="evidence" value="ECO:0007669"/>
    <property type="project" value="UniProtKB-ARBA"/>
</dbReference>
<dbReference type="EC" id="2.7.11.1" evidence="1"/>
<name>A0A4V4HDB0_DENBC</name>
<evidence type="ECO:0000256" key="7">
    <source>
        <dbReference type="ARBA" id="ARBA00022840"/>
    </source>
</evidence>
<evidence type="ECO:0000256" key="2">
    <source>
        <dbReference type="ARBA" id="ARBA00022527"/>
    </source>
</evidence>
<keyword evidence="5" id="KW-0547">Nucleotide-binding</keyword>
<dbReference type="InterPro" id="IPR000719">
    <property type="entry name" value="Prot_kinase_dom"/>
</dbReference>
<dbReference type="Gene3D" id="3.30.200.20">
    <property type="entry name" value="Phosphorylase Kinase, domain 1"/>
    <property type="match status" value="1"/>
</dbReference>
<evidence type="ECO:0000256" key="9">
    <source>
        <dbReference type="ARBA" id="ARBA00048679"/>
    </source>
</evidence>
<comment type="catalytic activity">
    <reaction evidence="8">
        <text>L-threonyl-[protein] + ATP = O-phospho-L-threonyl-[protein] + ADP + H(+)</text>
        <dbReference type="Rhea" id="RHEA:46608"/>
        <dbReference type="Rhea" id="RHEA-COMP:11060"/>
        <dbReference type="Rhea" id="RHEA-COMP:11605"/>
        <dbReference type="ChEBI" id="CHEBI:15378"/>
        <dbReference type="ChEBI" id="CHEBI:30013"/>
        <dbReference type="ChEBI" id="CHEBI:30616"/>
        <dbReference type="ChEBI" id="CHEBI:61977"/>
        <dbReference type="ChEBI" id="CHEBI:456216"/>
        <dbReference type="EC" id="2.7.11.1"/>
    </reaction>
</comment>
<evidence type="ECO:0000256" key="4">
    <source>
        <dbReference type="ARBA" id="ARBA00022679"/>
    </source>
</evidence>
<dbReference type="AlphaFoldDB" id="A0A4V4HDB0"/>
<dbReference type="InterPro" id="IPR008271">
    <property type="entry name" value="Ser/Thr_kinase_AS"/>
</dbReference>
<sequence length="413" mass="47552">MDLTDLAFLKLINRGGSGNVYLVWDRIEKQHLALKVMPKRRELNTVDNILNERYIHSFLSFEDSDDQSWFLPLVASWHDEVNFYIATEYLPGGDLESQLTNHTIFTEERARFYACEIILALEQLHARKIIHRDLKPANILLKPDGHVVLSDFGISRQFFTSSSSCSPVDTILNEFKRTGPSSFLTSDDCGTPHYMTPEQHLCDKYSFEVDYWALGVILYRMLTGQLPFGQEVTSKQEVAISVVQDELKFPETVCISLEAREFIQSLLVKSPGERIRVSEIKKHPFFIGVNWKKISKCQLPISWKPTIPSPLSRGTRLCRVHAITILPFQFGRPFEFHSDPLPEFTWYRPPSLYCPRRCRMGNCLVSLLYLQHNMLPRTCCFSKLIRPFRRGLGSLFSSTKGTGFGNTTREKRG</sequence>
<keyword evidence="2" id="KW-0723">Serine/threonine-protein kinase</keyword>
<dbReference type="Pfam" id="PF00069">
    <property type="entry name" value="Pkinase"/>
    <property type="match status" value="1"/>
</dbReference>
<reference evidence="11 12" key="1">
    <citation type="journal article" date="2019" name="Nat. Ecol. Evol.">
        <title>Megaphylogeny resolves global patterns of mushroom evolution.</title>
        <authorList>
            <person name="Varga T."/>
            <person name="Krizsan K."/>
            <person name="Foldi C."/>
            <person name="Dima B."/>
            <person name="Sanchez-Garcia M."/>
            <person name="Sanchez-Ramirez S."/>
            <person name="Szollosi G.J."/>
            <person name="Szarkandi J.G."/>
            <person name="Papp V."/>
            <person name="Albert L."/>
            <person name="Andreopoulos W."/>
            <person name="Angelini C."/>
            <person name="Antonin V."/>
            <person name="Barry K.W."/>
            <person name="Bougher N.L."/>
            <person name="Buchanan P."/>
            <person name="Buyck B."/>
            <person name="Bense V."/>
            <person name="Catcheside P."/>
            <person name="Chovatia M."/>
            <person name="Cooper J."/>
            <person name="Damon W."/>
            <person name="Desjardin D."/>
            <person name="Finy P."/>
            <person name="Geml J."/>
            <person name="Haridas S."/>
            <person name="Hughes K."/>
            <person name="Justo A."/>
            <person name="Karasinski D."/>
            <person name="Kautmanova I."/>
            <person name="Kiss B."/>
            <person name="Kocsube S."/>
            <person name="Kotiranta H."/>
            <person name="LaButti K.M."/>
            <person name="Lechner B.E."/>
            <person name="Liimatainen K."/>
            <person name="Lipzen A."/>
            <person name="Lukacs Z."/>
            <person name="Mihaltcheva S."/>
            <person name="Morgado L.N."/>
            <person name="Niskanen T."/>
            <person name="Noordeloos M.E."/>
            <person name="Ohm R.A."/>
            <person name="Ortiz-Santana B."/>
            <person name="Ovrebo C."/>
            <person name="Racz N."/>
            <person name="Riley R."/>
            <person name="Savchenko A."/>
            <person name="Shiryaev A."/>
            <person name="Soop K."/>
            <person name="Spirin V."/>
            <person name="Szebenyi C."/>
            <person name="Tomsovsky M."/>
            <person name="Tulloss R.E."/>
            <person name="Uehling J."/>
            <person name="Grigoriev I.V."/>
            <person name="Vagvolgyi C."/>
            <person name="Papp T."/>
            <person name="Martin F.M."/>
            <person name="Miettinen O."/>
            <person name="Hibbett D.S."/>
            <person name="Nagy L.G."/>
        </authorList>
    </citation>
    <scope>NUCLEOTIDE SEQUENCE [LARGE SCALE GENOMIC DNA]</scope>
    <source>
        <strain evidence="11 12">CBS 962.96</strain>
    </source>
</reference>
<keyword evidence="6 11" id="KW-0418">Kinase</keyword>
<dbReference type="InterPro" id="IPR011009">
    <property type="entry name" value="Kinase-like_dom_sf"/>
</dbReference>
<dbReference type="FunFam" id="1.10.510.10:FF:000024">
    <property type="entry name" value="Probable serine/threonine-protein kinase cot-1"/>
    <property type="match status" value="1"/>
</dbReference>
<gene>
    <name evidence="11" type="ORF">K435DRAFT_763541</name>
</gene>
<evidence type="ECO:0000256" key="6">
    <source>
        <dbReference type="ARBA" id="ARBA00022777"/>
    </source>
</evidence>
<dbReference type="InterPro" id="IPR045270">
    <property type="entry name" value="STKc_AGC"/>
</dbReference>
<protein>
    <recommendedName>
        <fullName evidence="1">non-specific serine/threonine protein kinase</fullName>
        <ecNumber evidence="1">2.7.11.1</ecNumber>
    </recommendedName>
</protein>
<evidence type="ECO:0000256" key="3">
    <source>
        <dbReference type="ARBA" id="ARBA00022553"/>
    </source>
</evidence>
<feature type="domain" description="Protein kinase" evidence="10">
    <location>
        <begin position="6"/>
        <end position="286"/>
    </location>
</feature>
<keyword evidence="4" id="KW-0808">Transferase</keyword>
<comment type="catalytic activity">
    <reaction evidence="9">
        <text>L-seryl-[protein] + ATP = O-phospho-L-seryl-[protein] + ADP + H(+)</text>
        <dbReference type="Rhea" id="RHEA:17989"/>
        <dbReference type="Rhea" id="RHEA-COMP:9863"/>
        <dbReference type="Rhea" id="RHEA-COMP:11604"/>
        <dbReference type="ChEBI" id="CHEBI:15378"/>
        <dbReference type="ChEBI" id="CHEBI:29999"/>
        <dbReference type="ChEBI" id="CHEBI:30616"/>
        <dbReference type="ChEBI" id="CHEBI:83421"/>
        <dbReference type="ChEBI" id="CHEBI:456216"/>
        <dbReference type="EC" id="2.7.11.1"/>
    </reaction>
</comment>
<evidence type="ECO:0000256" key="8">
    <source>
        <dbReference type="ARBA" id="ARBA00047899"/>
    </source>
</evidence>
<dbReference type="PROSITE" id="PS50011">
    <property type="entry name" value="PROTEIN_KINASE_DOM"/>
    <property type="match status" value="1"/>
</dbReference>
<dbReference type="GO" id="GO:0004674">
    <property type="term" value="F:protein serine/threonine kinase activity"/>
    <property type="evidence" value="ECO:0007669"/>
    <property type="project" value="UniProtKB-KW"/>
</dbReference>
<dbReference type="SUPFAM" id="SSF56112">
    <property type="entry name" value="Protein kinase-like (PK-like)"/>
    <property type="match status" value="1"/>
</dbReference>
<dbReference type="GO" id="GO:0005524">
    <property type="term" value="F:ATP binding"/>
    <property type="evidence" value="ECO:0007669"/>
    <property type="project" value="UniProtKB-KW"/>
</dbReference>
<proteinExistence type="predicted"/>
<organism evidence="11 12">
    <name type="scientific">Dendrothele bispora (strain CBS 962.96)</name>
    <dbReference type="NCBI Taxonomy" id="1314807"/>
    <lineage>
        <taxon>Eukaryota</taxon>
        <taxon>Fungi</taxon>
        <taxon>Dikarya</taxon>
        <taxon>Basidiomycota</taxon>
        <taxon>Agaricomycotina</taxon>
        <taxon>Agaricomycetes</taxon>
        <taxon>Agaricomycetidae</taxon>
        <taxon>Agaricales</taxon>
        <taxon>Agaricales incertae sedis</taxon>
        <taxon>Dendrothele</taxon>
    </lineage>
</organism>
<dbReference type="EMBL" id="ML179506">
    <property type="protein sequence ID" value="THU86225.1"/>
    <property type="molecule type" value="Genomic_DNA"/>
</dbReference>
<dbReference type="CDD" id="cd05123">
    <property type="entry name" value="STKc_AGC"/>
    <property type="match status" value="1"/>
</dbReference>
<dbReference type="PROSITE" id="PS00108">
    <property type="entry name" value="PROTEIN_KINASE_ST"/>
    <property type="match status" value="1"/>
</dbReference>
<keyword evidence="12" id="KW-1185">Reference proteome</keyword>
<evidence type="ECO:0000313" key="11">
    <source>
        <dbReference type="EMBL" id="THU86225.1"/>
    </source>
</evidence>
<keyword evidence="7" id="KW-0067">ATP-binding</keyword>
<dbReference type="Gene3D" id="1.10.510.10">
    <property type="entry name" value="Transferase(Phosphotransferase) domain 1"/>
    <property type="match status" value="1"/>
</dbReference>
<evidence type="ECO:0000256" key="1">
    <source>
        <dbReference type="ARBA" id="ARBA00012513"/>
    </source>
</evidence>
<evidence type="ECO:0000259" key="10">
    <source>
        <dbReference type="PROSITE" id="PS50011"/>
    </source>
</evidence>
<dbReference type="PANTHER" id="PTHR24356:SF1">
    <property type="entry name" value="SERINE_THREONINE-PROTEIN KINASE GREATWALL"/>
    <property type="match status" value="1"/>
</dbReference>
<dbReference type="InterPro" id="IPR050236">
    <property type="entry name" value="Ser_Thr_kinase_AGC"/>
</dbReference>
<keyword evidence="3" id="KW-0597">Phosphoprotein</keyword>
<dbReference type="Proteomes" id="UP000297245">
    <property type="component" value="Unassembled WGS sequence"/>
</dbReference>
<evidence type="ECO:0000256" key="5">
    <source>
        <dbReference type="ARBA" id="ARBA00022741"/>
    </source>
</evidence>
<dbReference type="SMART" id="SM00220">
    <property type="entry name" value="S_TKc"/>
    <property type="match status" value="1"/>
</dbReference>
<accession>A0A4V4HDB0</accession>
<dbReference type="OrthoDB" id="68483at2759"/>